<evidence type="ECO:0000313" key="5">
    <source>
        <dbReference type="Proteomes" id="UP001183809"/>
    </source>
</evidence>
<feature type="compositionally biased region" description="Basic and acidic residues" evidence="2">
    <location>
        <begin position="103"/>
        <end position="117"/>
    </location>
</feature>
<feature type="compositionally biased region" description="Low complexity" evidence="2">
    <location>
        <begin position="75"/>
        <end position="97"/>
    </location>
</feature>
<dbReference type="Pfam" id="PF00571">
    <property type="entry name" value="CBS"/>
    <property type="match status" value="1"/>
</dbReference>
<dbReference type="PROSITE" id="PS51371">
    <property type="entry name" value="CBS"/>
    <property type="match status" value="1"/>
</dbReference>
<keyword evidence="1" id="KW-0129">CBS domain</keyword>
<dbReference type="Gene3D" id="3.10.580.10">
    <property type="entry name" value="CBS-domain"/>
    <property type="match status" value="1"/>
</dbReference>
<gene>
    <name evidence="4" type="ORF">RM764_31240</name>
</gene>
<evidence type="ECO:0000259" key="3">
    <source>
        <dbReference type="PROSITE" id="PS51371"/>
    </source>
</evidence>
<comment type="caution">
    <text evidence="4">The sequence shown here is derived from an EMBL/GenBank/DDBJ whole genome shotgun (WGS) entry which is preliminary data.</text>
</comment>
<organism evidence="4 5">
    <name type="scientific">Streptomyces gibsoniae</name>
    <dbReference type="NCBI Taxonomy" id="3075529"/>
    <lineage>
        <taxon>Bacteria</taxon>
        <taxon>Bacillati</taxon>
        <taxon>Actinomycetota</taxon>
        <taxon>Actinomycetes</taxon>
        <taxon>Kitasatosporales</taxon>
        <taxon>Streptomycetaceae</taxon>
        <taxon>Streptomyces</taxon>
    </lineage>
</organism>
<keyword evidence="5" id="KW-1185">Reference proteome</keyword>
<dbReference type="RefSeq" id="WP_311698878.1">
    <property type="nucleotide sequence ID" value="NZ_JAVREY010000052.1"/>
</dbReference>
<dbReference type="Proteomes" id="UP001183809">
    <property type="component" value="Unassembled WGS sequence"/>
</dbReference>
<sequence length="117" mass="12646">MKHNKVGFAMTRDVVRAGYPTPFQEVARLLVEGWISGLPVVDEDDKVIGVIVVEGVRGPLTGQSERRSRTEIAFSMTSRSTASSRWSSSSPATSMPPACHPDGPSRHGIADDCPRIP</sequence>
<dbReference type="EMBL" id="JAVREY010000052">
    <property type="protein sequence ID" value="MDT0467420.1"/>
    <property type="molecule type" value="Genomic_DNA"/>
</dbReference>
<dbReference type="SUPFAM" id="SSF54631">
    <property type="entry name" value="CBS-domain pair"/>
    <property type="match status" value="1"/>
</dbReference>
<dbReference type="InterPro" id="IPR000644">
    <property type="entry name" value="CBS_dom"/>
</dbReference>
<feature type="domain" description="CBS" evidence="3">
    <location>
        <begin position="10"/>
        <end position="68"/>
    </location>
</feature>
<proteinExistence type="predicted"/>
<evidence type="ECO:0000256" key="1">
    <source>
        <dbReference type="PROSITE-ProRule" id="PRU00703"/>
    </source>
</evidence>
<name>A0ABU2U2H2_9ACTN</name>
<accession>A0ABU2U2H2</accession>
<evidence type="ECO:0000256" key="2">
    <source>
        <dbReference type="SAM" id="MobiDB-lite"/>
    </source>
</evidence>
<protein>
    <submittedName>
        <fullName evidence="4">CBS domain-containing protein</fullName>
    </submittedName>
</protein>
<evidence type="ECO:0000313" key="4">
    <source>
        <dbReference type="EMBL" id="MDT0467420.1"/>
    </source>
</evidence>
<feature type="region of interest" description="Disordered" evidence="2">
    <location>
        <begin position="74"/>
        <end position="117"/>
    </location>
</feature>
<reference evidence="5" key="1">
    <citation type="submission" date="2023-07" db="EMBL/GenBank/DDBJ databases">
        <title>30 novel species of actinomycetes from the DSMZ collection.</title>
        <authorList>
            <person name="Nouioui I."/>
        </authorList>
    </citation>
    <scope>NUCLEOTIDE SEQUENCE [LARGE SCALE GENOMIC DNA]</scope>
    <source>
        <strain evidence="5">DSM 41699</strain>
    </source>
</reference>
<dbReference type="InterPro" id="IPR046342">
    <property type="entry name" value="CBS_dom_sf"/>
</dbReference>